<dbReference type="EMBL" id="JH687949">
    <property type="protein sequence ID" value="EJD34433.1"/>
    <property type="molecule type" value="Genomic_DNA"/>
</dbReference>
<dbReference type="InParanoid" id="J0D6E9"/>
<evidence type="ECO:0000313" key="2">
    <source>
        <dbReference type="EMBL" id="EJD34433.1"/>
    </source>
</evidence>
<feature type="region of interest" description="Disordered" evidence="1">
    <location>
        <begin position="1"/>
        <end position="99"/>
    </location>
</feature>
<feature type="compositionally biased region" description="Low complexity" evidence="1">
    <location>
        <begin position="49"/>
        <end position="58"/>
    </location>
</feature>
<dbReference type="Proteomes" id="UP000006514">
    <property type="component" value="Unassembled WGS sequence"/>
</dbReference>
<keyword evidence="3" id="KW-1185">Reference proteome</keyword>
<dbReference type="KEGG" id="adl:AURDEDRAFT_176526"/>
<proteinExistence type="predicted"/>
<protein>
    <submittedName>
        <fullName evidence="2">Uncharacterized protein</fullName>
    </submittedName>
</protein>
<accession>J0D6E9</accession>
<evidence type="ECO:0000256" key="1">
    <source>
        <dbReference type="SAM" id="MobiDB-lite"/>
    </source>
</evidence>
<feature type="compositionally biased region" description="Low complexity" evidence="1">
    <location>
        <begin position="199"/>
        <end position="210"/>
    </location>
</feature>
<feature type="compositionally biased region" description="Polar residues" evidence="1">
    <location>
        <begin position="160"/>
        <end position="180"/>
    </location>
</feature>
<evidence type="ECO:0000313" key="3">
    <source>
        <dbReference type="Proteomes" id="UP000006514"/>
    </source>
</evidence>
<name>J0D6E9_AURST</name>
<gene>
    <name evidence="2" type="ORF">AURDEDRAFT_176526</name>
</gene>
<feature type="region of interest" description="Disordered" evidence="1">
    <location>
        <begin position="158"/>
        <end position="180"/>
    </location>
</feature>
<feature type="compositionally biased region" description="Basic and acidic residues" evidence="1">
    <location>
        <begin position="71"/>
        <end position="83"/>
    </location>
</feature>
<reference evidence="3" key="1">
    <citation type="journal article" date="2012" name="Science">
        <title>The Paleozoic origin of enzymatic lignin decomposition reconstructed from 31 fungal genomes.</title>
        <authorList>
            <person name="Floudas D."/>
            <person name="Binder M."/>
            <person name="Riley R."/>
            <person name="Barry K."/>
            <person name="Blanchette R.A."/>
            <person name="Henrissat B."/>
            <person name="Martinez A.T."/>
            <person name="Otillar R."/>
            <person name="Spatafora J.W."/>
            <person name="Yadav J.S."/>
            <person name="Aerts A."/>
            <person name="Benoit I."/>
            <person name="Boyd A."/>
            <person name="Carlson A."/>
            <person name="Copeland A."/>
            <person name="Coutinho P.M."/>
            <person name="de Vries R.P."/>
            <person name="Ferreira P."/>
            <person name="Findley K."/>
            <person name="Foster B."/>
            <person name="Gaskell J."/>
            <person name="Glotzer D."/>
            <person name="Gorecki P."/>
            <person name="Heitman J."/>
            <person name="Hesse C."/>
            <person name="Hori C."/>
            <person name="Igarashi K."/>
            <person name="Jurgens J.A."/>
            <person name="Kallen N."/>
            <person name="Kersten P."/>
            <person name="Kohler A."/>
            <person name="Kuees U."/>
            <person name="Kumar T.K.A."/>
            <person name="Kuo A."/>
            <person name="LaButti K."/>
            <person name="Larrondo L.F."/>
            <person name="Lindquist E."/>
            <person name="Ling A."/>
            <person name="Lombard V."/>
            <person name="Lucas S."/>
            <person name="Lundell T."/>
            <person name="Martin R."/>
            <person name="McLaughlin D.J."/>
            <person name="Morgenstern I."/>
            <person name="Morin E."/>
            <person name="Murat C."/>
            <person name="Nagy L.G."/>
            <person name="Nolan M."/>
            <person name="Ohm R.A."/>
            <person name="Patyshakuliyeva A."/>
            <person name="Rokas A."/>
            <person name="Ruiz-Duenas F.J."/>
            <person name="Sabat G."/>
            <person name="Salamov A."/>
            <person name="Samejima M."/>
            <person name="Schmutz J."/>
            <person name="Slot J.C."/>
            <person name="St John F."/>
            <person name="Stenlid J."/>
            <person name="Sun H."/>
            <person name="Sun S."/>
            <person name="Syed K."/>
            <person name="Tsang A."/>
            <person name="Wiebenga A."/>
            <person name="Young D."/>
            <person name="Pisabarro A."/>
            <person name="Eastwood D.C."/>
            <person name="Martin F."/>
            <person name="Cullen D."/>
            <person name="Grigoriev I.V."/>
            <person name="Hibbett D.S."/>
        </authorList>
    </citation>
    <scope>NUCLEOTIDE SEQUENCE [LARGE SCALE GENOMIC DNA]</scope>
    <source>
        <strain evidence="3">TFB10046</strain>
    </source>
</reference>
<feature type="region of interest" description="Disordered" evidence="1">
    <location>
        <begin position="192"/>
        <end position="215"/>
    </location>
</feature>
<feature type="compositionally biased region" description="Low complexity" evidence="1">
    <location>
        <begin position="26"/>
        <end position="42"/>
    </location>
</feature>
<sequence length="280" mass="29561">MHSRASPGHVLPLSASPRNNRIAQHAPESASGPPPSDSSSEALVQPITLAPSAASALPAPLPPPLLQLERPSLEEGDRPRDEYGPQPAEHVPAPAPPSSGGWYYVPRPMFVIPAVDWDGHPILLWRSVQEYYRAPARDDNHNAPADVPVDVPTTVDFRDPSTSSNAHNATPSNDPHGTSSIADLIASAFPSSSGWVDGRPSPSAPTTASAAEEREAISRPVVEAAVATLEAWLEQEGVPVDGFRAAVLPREPEFPGGLAVASGAVQTTTVEFEIKMETDD</sequence>
<dbReference type="AlphaFoldDB" id="J0D6E9"/>
<organism evidence="2 3">
    <name type="scientific">Auricularia subglabra (strain TFB-10046 / SS5)</name>
    <name type="common">White-rot fungus</name>
    <name type="synonym">Auricularia delicata (strain TFB10046)</name>
    <dbReference type="NCBI Taxonomy" id="717982"/>
    <lineage>
        <taxon>Eukaryota</taxon>
        <taxon>Fungi</taxon>
        <taxon>Dikarya</taxon>
        <taxon>Basidiomycota</taxon>
        <taxon>Agaricomycotina</taxon>
        <taxon>Agaricomycetes</taxon>
        <taxon>Auriculariales</taxon>
        <taxon>Auriculariaceae</taxon>
        <taxon>Auricularia</taxon>
    </lineage>
</organism>